<accession>A0ACC2W7T2</accession>
<dbReference type="EMBL" id="JASBWR010000025">
    <property type="protein sequence ID" value="KAJ9107160.1"/>
    <property type="molecule type" value="Genomic_DNA"/>
</dbReference>
<keyword evidence="2" id="KW-1185">Reference proteome</keyword>
<dbReference type="Proteomes" id="UP001241377">
    <property type="component" value="Unassembled WGS sequence"/>
</dbReference>
<reference evidence="1" key="1">
    <citation type="submission" date="2023-04" db="EMBL/GenBank/DDBJ databases">
        <title>Draft Genome sequencing of Naganishia species isolated from polar environments using Oxford Nanopore Technology.</title>
        <authorList>
            <person name="Leo P."/>
            <person name="Venkateswaran K."/>
        </authorList>
    </citation>
    <scope>NUCLEOTIDE SEQUENCE</scope>
    <source>
        <strain evidence="1">MNA-CCFEE 5261</strain>
    </source>
</reference>
<sequence length="292" mass="31456">MSGSILLLLTLGVFSALFANAAPTLVYSVADQLPVIARVDKVYEFKLLYNTFTTTSTTNITYTTTPLPPWLSFDNTTLSFTGTPTADDVGTLNLTLTAFDTSATTSSFSILVTDEPSPAIHQGFDTQIGNPALHQFNTAQALPSHQGVYIHPYYSFSLGFQQSTFRSAYGASSKSIYYSAHLRGYTALPSWLKFDNETVTFSGTAPSQGSFTIVVTGSDVWGYTAIENSFVIEVGTAYIDVAEDKQLANVTTTAGSLVQTALDLSIVNVNGKAGDVSVEADLTEFPWLSFDR</sequence>
<protein>
    <submittedName>
        <fullName evidence="1">Uncharacterized protein</fullName>
    </submittedName>
</protein>
<proteinExistence type="predicted"/>
<evidence type="ECO:0000313" key="2">
    <source>
        <dbReference type="Proteomes" id="UP001241377"/>
    </source>
</evidence>
<name>A0ACC2W7T2_9TREE</name>
<gene>
    <name evidence="1" type="ORF">QFC19_002820</name>
</gene>
<organism evidence="1 2">
    <name type="scientific">Naganishia cerealis</name>
    <dbReference type="NCBI Taxonomy" id="610337"/>
    <lineage>
        <taxon>Eukaryota</taxon>
        <taxon>Fungi</taxon>
        <taxon>Dikarya</taxon>
        <taxon>Basidiomycota</taxon>
        <taxon>Agaricomycotina</taxon>
        <taxon>Tremellomycetes</taxon>
        <taxon>Filobasidiales</taxon>
        <taxon>Filobasidiaceae</taxon>
        <taxon>Naganishia</taxon>
    </lineage>
</organism>
<evidence type="ECO:0000313" key="1">
    <source>
        <dbReference type="EMBL" id="KAJ9107160.1"/>
    </source>
</evidence>
<comment type="caution">
    <text evidence="1">The sequence shown here is derived from an EMBL/GenBank/DDBJ whole genome shotgun (WGS) entry which is preliminary data.</text>
</comment>